<dbReference type="SMART" id="SM00332">
    <property type="entry name" value="PP2Cc"/>
    <property type="match status" value="1"/>
</dbReference>
<proteinExistence type="predicted"/>
<dbReference type="PANTHER" id="PTHR47992">
    <property type="entry name" value="PROTEIN PHOSPHATASE"/>
    <property type="match status" value="1"/>
</dbReference>
<reference evidence="2" key="1">
    <citation type="journal article" date="2021" name="J. Hered.">
        <title>Genome Assembly of Salicaceae Populus deltoides (Eastern Cottonwood) I-69 Based on Nanopore Sequencing and Hi-C Technologies.</title>
        <authorList>
            <person name="Bai S."/>
            <person name="Wu H."/>
            <person name="Zhang J."/>
            <person name="Pan Z."/>
            <person name="Zhao W."/>
            <person name="Li Z."/>
            <person name="Tong C."/>
        </authorList>
    </citation>
    <scope>NUCLEOTIDE SEQUENCE</scope>
    <source>
        <tissue evidence="2">Leaf</tissue>
    </source>
</reference>
<dbReference type="GO" id="GO:0004722">
    <property type="term" value="F:protein serine/threonine phosphatase activity"/>
    <property type="evidence" value="ECO:0007669"/>
    <property type="project" value="InterPro"/>
</dbReference>
<comment type="caution">
    <text evidence="2">The sequence shown here is derived from an EMBL/GenBank/DDBJ whole genome shotgun (WGS) entry which is preliminary data.</text>
</comment>
<sequence length="286" mass="31716">MVLFPSLLDGLAGTVSIKKGRNSRKDAGREAAEALAKDARKNELMLSSSGIVKSNKSCNFASVCSKRGQKGINQDSLVVWEEFGCQEDMIFCGIFDGHGPWGHFVSKRVRESVPSSLLCKWQETLSLTSLGMDFEMDLDRNLHQFDIWKQSYLKTYAAIDHELKQHPEIDSFCSGSTALTIIKQGEHLVITNVGDSRAVLATTDDDGCLVWDVISNQEAVHVVFSTPDREKSAKRLVECAVRAWKNKKRGIAMDDISAICLFFHPSPSQKAAPLTISKQADMIKTF</sequence>
<evidence type="ECO:0000259" key="1">
    <source>
        <dbReference type="PROSITE" id="PS51746"/>
    </source>
</evidence>
<gene>
    <name evidence="2" type="ORF">H0E87_018203</name>
</gene>
<evidence type="ECO:0000313" key="2">
    <source>
        <dbReference type="EMBL" id="KAH8494936.1"/>
    </source>
</evidence>
<dbReference type="SUPFAM" id="SSF81606">
    <property type="entry name" value="PP2C-like"/>
    <property type="match status" value="1"/>
</dbReference>
<name>A0A8T2XPC3_POPDE</name>
<dbReference type="Proteomes" id="UP000807159">
    <property type="component" value="Chromosome 10"/>
</dbReference>
<dbReference type="Gene3D" id="3.60.40.10">
    <property type="entry name" value="PPM-type phosphatase domain"/>
    <property type="match status" value="2"/>
</dbReference>
<dbReference type="Pfam" id="PF00481">
    <property type="entry name" value="PP2C"/>
    <property type="match status" value="1"/>
</dbReference>
<dbReference type="CDD" id="cd00143">
    <property type="entry name" value="PP2Cc"/>
    <property type="match status" value="1"/>
</dbReference>
<dbReference type="PROSITE" id="PS51746">
    <property type="entry name" value="PPM_2"/>
    <property type="match status" value="1"/>
</dbReference>
<dbReference type="InterPro" id="IPR036457">
    <property type="entry name" value="PPM-type-like_dom_sf"/>
</dbReference>
<keyword evidence="3" id="KW-1185">Reference proteome</keyword>
<dbReference type="AlphaFoldDB" id="A0A8T2XPC3"/>
<feature type="domain" description="PPM-type phosphatase" evidence="1">
    <location>
        <begin position="60"/>
        <end position="286"/>
    </location>
</feature>
<evidence type="ECO:0000313" key="3">
    <source>
        <dbReference type="Proteomes" id="UP000807159"/>
    </source>
</evidence>
<protein>
    <recommendedName>
        <fullName evidence="1">PPM-type phosphatase domain-containing protein</fullName>
    </recommendedName>
</protein>
<accession>A0A8T2XPC3</accession>
<organism evidence="2 3">
    <name type="scientific">Populus deltoides</name>
    <name type="common">Eastern poplar</name>
    <name type="synonym">Eastern cottonwood</name>
    <dbReference type="NCBI Taxonomy" id="3696"/>
    <lineage>
        <taxon>Eukaryota</taxon>
        <taxon>Viridiplantae</taxon>
        <taxon>Streptophyta</taxon>
        <taxon>Embryophyta</taxon>
        <taxon>Tracheophyta</taxon>
        <taxon>Spermatophyta</taxon>
        <taxon>Magnoliopsida</taxon>
        <taxon>eudicotyledons</taxon>
        <taxon>Gunneridae</taxon>
        <taxon>Pentapetalae</taxon>
        <taxon>rosids</taxon>
        <taxon>fabids</taxon>
        <taxon>Malpighiales</taxon>
        <taxon>Salicaceae</taxon>
        <taxon>Saliceae</taxon>
        <taxon>Populus</taxon>
    </lineage>
</organism>
<dbReference type="EMBL" id="JACEGQ020000010">
    <property type="protein sequence ID" value="KAH8494936.1"/>
    <property type="molecule type" value="Genomic_DNA"/>
</dbReference>
<dbReference type="InterPro" id="IPR001932">
    <property type="entry name" value="PPM-type_phosphatase-like_dom"/>
</dbReference>
<dbReference type="InterPro" id="IPR015655">
    <property type="entry name" value="PP2C"/>
</dbReference>